<evidence type="ECO:0000313" key="3">
    <source>
        <dbReference type="Proteomes" id="UP000324222"/>
    </source>
</evidence>
<comment type="caution">
    <text evidence="2">The sequence shown here is derived from an EMBL/GenBank/DDBJ whole genome shotgun (WGS) entry which is preliminary data.</text>
</comment>
<dbReference type="AlphaFoldDB" id="A0A5B7FI25"/>
<proteinExistence type="predicted"/>
<evidence type="ECO:0000256" key="1">
    <source>
        <dbReference type="SAM" id="MobiDB-lite"/>
    </source>
</evidence>
<evidence type="ECO:0000313" key="2">
    <source>
        <dbReference type="EMBL" id="MPC46142.1"/>
    </source>
</evidence>
<accession>A0A5B7FI25</accession>
<dbReference type="EMBL" id="VSRR010007063">
    <property type="protein sequence ID" value="MPC46142.1"/>
    <property type="molecule type" value="Genomic_DNA"/>
</dbReference>
<name>A0A5B7FI25_PORTR</name>
<protein>
    <submittedName>
        <fullName evidence="2">Uncharacterized protein</fullName>
    </submittedName>
</protein>
<reference evidence="2 3" key="1">
    <citation type="submission" date="2019-05" db="EMBL/GenBank/DDBJ databases">
        <title>Another draft genome of Portunus trituberculatus and its Hox gene families provides insights of decapod evolution.</title>
        <authorList>
            <person name="Jeong J.-H."/>
            <person name="Song I."/>
            <person name="Kim S."/>
            <person name="Choi T."/>
            <person name="Kim D."/>
            <person name="Ryu S."/>
            <person name="Kim W."/>
        </authorList>
    </citation>
    <scope>NUCLEOTIDE SEQUENCE [LARGE SCALE GENOMIC DNA]</scope>
    <source>
        <tissue evidence="2">Muscle</tissue>
    </source>
</reference>
<sequence>MDGDRGSPGRPQTPLRLPRVPDWPSRRHTHSHSSPGPASAQTHLGLGFRQPRWLLYLSDILTGRNKRIRNPVLASSFAAVSQHQGPSNTTMMKWSGRYYLIVSAYDAACVTAPLVKCTLIK</sequence>
<feature type="region of interest" description="Disordered" evidence="1">
    <location>
        <begin position="1"/>
        <end position="43"/>
    </location>
</feature>
<gene>
    <name evidence="2" type="ORF">E2C01_039851</name>
</gene>
<organism evidence="2 3">
    <name type="scientific">Portunus trituberculatus</name>
    <name type="common">Swimming crab</name>
    <name type="synonym">Neptunus trituberculatus</name>
    <dbReference type="NCBI Taxonomy" id="210409"/>
    <lineage>
        <taxon>Eukaryota</taxon>
        <taxon>Metazoa</taxon>
        <taxon>Ecdysozoa</taxon>
        <taxon>Arthropoda</taxon>
        <taxon>Crustacea</taxon>
        <taxon>Multicrustacea</taxon>
        <taxon>Malacostraca</taxon>
        <taxon>Eumalacostraca</taxon>
        <taxon>Eucarida</taxon>
        <taxon>Decapoda</taxon>
        <taxon>Pleocyemata</taxon>
        <taxon>Brachyura</taxon>
        <taxon>Eubrachyura</taxon>
        <taxon>Portunoidea</taxon>
        <taxon>Portunidae</taxon>
        <taxon>Portuninae</taxon>
        <taxon>Portunus</taxon>
    </lineage>
</organism>
<keyword evidence="3" id="KW-1185">Reference proteome</keyword>
<dbReference type="Proteomes" id="UP000324222">
    <property type="component" value="Unassembled WGS sequence"/>
</dbReference>